<sequence>MINEQIYRRFNHTVAACFVIYFLFPEYILGIKREYYILIFWLLIITVEYLRLNKYFIVIGMRDYENRRIAGFVWFATGTCMILGLYELGYLNQSLVIATIIMAAYTDPLIGEANQRLGDKWGIGLGLLCSFLIYQLILGVLFYSFIGSIVAVASERPKIKWFDDDLAMQIIPVIILTLLSLMDFSPDLPQNILGEKL</sequence>
<organism evidence="2 3">
    <name type="scientific">Marine Group III euryarchaeote CG-Epi2</name>
    <dbReference type="NCBI Taxonomy" id="1888996"/>
    <lineage>
        <taxon>Archaea</taxon>
        <taxon>Methanobacteriati</taxon>
        <taxon>Thermoplasmatota</taxon>
        <taxon>Thermoplasmata</taxon>
        <taxon>Candidatus Thermoprofundales</taxon>
    </lineage>
</organism>
<feature type="transmembrane region" description="Helical" evidence="1">
    <location>
        <begin position="12"/>
        <end position="29"/>
    </location>
</feature>
<name>A0A1J5TLD5_9ARCH</name>
<keyword evidence="1" id="KW-1133">Transmembrane helix</keyword>
<feature type="transmembrane region" description="Helical" evidence="1">
    <location>
        <begin position="35"/>
        <end position="57"/>
    </location>
</feature>
<dbReference type="AlphaFoldDB" id="A0A1J5TLD5"/>
<evidence type="ECO:0000313" key="2">
    <source>
        <dbReference type="EMBL" id="OIR21777.1"/>
    </source>
</evidence>
<dbReference type="EMBL" id="MIYZ01000035">
    <property type="protein sequence ID" value="OIR21777.1"/>
    <property type="molecule type" value="Genomic_DNA"/>
</dbReference>
<proteinExistence type="predicted"/>
<protein>
    <recommendedName>
        <fullName evidence="4">Dolichol kinase</fullName>
    </recommendedName>
</protein>
<gene>
    <name evidence="2" type="ORF">BET99_05760</name>
</gene>
<evidence type="ECO:0000256" key="1">
    <source>
        <dbReference type="SAM" id="Phobius"/>
    </source>
</evidence>
<feature type="transmembrane region" description="Helical" evidence="1">
    <location>
        <begin position="122"/>
        <end position="146"/>
    </location>
</feature>
<reference evidence="2 3" key="1">
    <citation type="submission" date="2016-08" db="EMBL/GenBank/DDBJ databases">
        <title>New Insights into Marine Group III Euryarchaeota, from dark to light.</title>
        <authorList>
            <person name="Haro-Moreno J.M."/>
            <person name="Rodriguez-Valera F."/>
            <person name="Lopez-Garcia P."/>
            <person name="Moreira D."/>
            <person name="Martin-Cuadrado A.B."/>
        </authorList>
    </citation>
    <scope>NUCLEOTIDE SEQUENCE [LARGE SCALE GENOMIC DNA]</scope>
    <source>
        <strain evidence="2">CG-Epi2</strain>
    </source>
</reference>
<comment type="caution">
    <text evidence="2">The sequence shown here is derived from an EMBL/GenBank/DDBJ whole genome shotgun (WGS) entry which is preliminary data.</text>
</comment>
<feature type="transmembrane region" description="Helical" evidence="1">
    <location>
        <begin position="69"/>
        <end position="86"/>
    </location>
</feature>
<evidence type="ECO:0008006" key="4">
    <source>
        <dbReference type="Google" id="ProtNLM"/>
    </source>
</evidence>
<keyword evidence="1" id="KW-0472">Membrane</keyword>
<accession>A0A1J5TLD5</accession>
<feature type="transmembrane region" description="Helical" evidence="1">
    <location>
        <begin position="166"/>
        <end position="184"/>
    </location>
</feature>
<dbReference type="Proteomes" id="UP000183615">
    <property type="component" value="Unassembled WGS sequence"/>
</dbReference>
<keyword evidence="1" id="KW-0812">Transmembrane</keyword>
<evidence type="ECO:0000313" key="3">
    <source>
        <dbReference type="Proteomes" id="UP000183615"/>
    </source>
</evidence>